<evidence type="ECO:0000256" key="7">
    <source>
        <dbReference type="ARBA" id="ARBA00022723"/>
    </source>
</evidence>
<dbReference type="PANTHER" id="PTHR30352:SF5">
    <property type="entry name" value="PYRUVATE FORMATE-LYASE 1-ACTIVATING ENZYME"/>
    <property type="match status" value="1"/>
</dbReference>
<evidence type="ECO:0000313" key="13">
    <source>
        <dbReference type="Proteomes" id="UP000515570"/>
    </source>
</evidence>
<evidence type="ECO:0000256" key="8">
    <source>
        <dbReference type="ARBA" id="ARBA00023002"/>
    </source>
</evidence>
<dbReference type="GO" id="GO:0016829">
    <property type="term" value="F:lyase activity"/>
    <property type="evidence" value="ECO:0007669"/>
    <property type="project" value="UniProtKB-KW"/>
</dbReference>
<dbReference type="InterPro" id="IPR034457">
    <property type="entry name" value="Organic_radical-activating"/>
</dbReference>
<comment type="similarity">
    <text evidence="3">Belongs to the organic radical-activating enzymes family.</text>
</comment>
<dbReference type="PANTHER" id="PTHR30352">
    <property type="entry name" value="PYRUVATE FORMATE-LYASE-ACTIVATING ENZYME"/>
    <property type="match status" value="1"/>
</dbReference>
<keyword evidence="13" id="KW-1185">Reference proteome</keyword>
<keyword evidence="5" id="KW-0004">4Fe-4S</keyword>
<dbReference type="InterPro" id="IPR007197">
    <property type="entry name" value="rSAM"/>
</dbReference>
<dbReference type="InterPro" id="IPR013785">
    <property type="entry name" value="Aldolase_TIM"/>
</dbReference>
<dbReference type="AlphaFoldDB" id="A0A7G5FE26"/>
<evidence type="ECO:0000256" key="10">
    <source>
        <dbReference type="ARBA" id="ARBA00023014"/>
    </source>
</evidence>
<evidence type="ECO:0000256" key="3">
    <source>
        <dbReference type="ARBA" id="ARBA00009777"/>
    </source>
</evidence>
<sequence>MANQQLDARTYFRVGEGSTGEYAPQPLENEVPRAAGKGLDGIARAPEMTHHEHIMAVRSGDLGSLHSWELVTAMDGPGTRMTIFFAGCPLRCLYCHNPDTMHAHDGTPATADAVLERIKRYQTIFRVSKGGVTFSGGEPLMQPAFLAKLLRGAKEMGIHTAIDTSGFLGRNLSDEMLSNTDLVLLDVKSGLPDYYERTTGRKLQPTIDFGKRLSKAGVEIWGRFVLVPGLTDDPRNIEAAAEIMKGWSSLSRVEVLPFHQMARDKWESLGMEYQLKDVQPPSKEDTERVREIFRSHGLKTL</sequence>
<dbReference type="GO" id="GO:0051539">
    <property type="term" value="F:4 iron, 4 sulfur cluster binding"/>
    <property type="evidence" value="ECO:0007669"/>
    <property type="project" value="UniProtKB-KW"/>
</dbReference>
<dbReference type="Proteomes" id="UP000515570">
    <property type="component" value="Chromosome"/>
</dbReference>
<keyword evidence="12" id="KW-0670">Pyruvate</keyword>
<dbReference type="InterPro" id="IPR058240">
    <property type="entry name" value="rSAM_sf"/>
</dbReference>
<dbReference type="Pfam" id="PF04055">
    <property type="entry name" value="Radical_SAM"/>
    <property type="match status" value="1"/>
</dbReference>
<dbReference type="GO" id="GO:0046872">
    <property type="term" value="F:metal ion binding"/>
    <property type="evidence" value="ECO:0007669"/>
    <property type="project" value="UniProtKB-KW"/>
</dbReference>
<dbReference type="SUPFAM" id="SSF102114">
    <property type="entry name" value="Radical SAM enzymes"/>
    <property type="match status" value="1"/>
</dbReference>
<evidence type="ECO:0000256" key="6">
    <source>
        <dbReference type="ARBA" id="ARBA00022691"/>
    </source>
</evidence>
<dbReference type="InterPro" id="IPR012838">
    <property type="entry name" value="PFL1_activating"/>
</dbReference>
<proteinExistence type="inferred from homology"/>
<dbReference type="SFLD" id="SFLDS00029">
    <property type="entry name" value="Radical_SAM"/>
    <property type="match status" value="1"/>
</dbReference>
<keyword evidence="8 12" id="KW-0560">Oxidoreductase</keyword>
<keyword evidence="12" id="KW-0456">Lyase</keyword>
<keyword evidence="10" id="KW-0411">Iron-sulfur</keyword>
<evidence type="ECO:0000256" key="2">
    <source>
        <dbReference type="ARBA" id="ARBA00003141"/>
    </source>
</evidence>
<evidence type="ECO:0000256" key="9">
    <source>
        <dbReference type="ARBA" id="ARBA00023004"/>
    </source>
</evidence>
<evidence type="ECO:0000313" key="12">
    <source>
        <dbReference type="EMBL" id="QMV84867.1"/>
    </source>
</evidence>
<dbReference type="EMBL" id="CP059833">
    <property type="protein sequence ID" value="QMV84867.1"/>
    <property type="molecule type" value="Genomic_DNA"/>
</dbReference>
<accession>A0A7G5FE26</accession>
<comment type="function">
    <text evidence="2">Activation of pyruvate formate-lyase under anaerobic conditions by generation of an organic free radical, using S-adenosylmethionine and reduced flavodoxin as cosubstrates to produce 5'-deoxy-adenosine.</text>
</comment>
<dbReference type="SFLD" id="SFLDG01066">
    <property type="entry name" value="organic_radical-activating_enz"/>
    <property type="match status" value="1"/>
</dbReference>
<dbReference type="PROSITE" id="PS01087">
    <property type="entry name" value="RADICAL_ACTIVATING"/>
    <property type="match status" value="1"/>
</dbReference>
<gene>
    <name evidence="12" type="primary">pflA</name>
    <name evidence="12" type="ORF">HW450_11080</name>
</gene>
<evidence type="ECO:0000259" key="11">
    <source>
        <dbReference type="PROSITE" id="PS51918"/>
    </source>
</evidence>
<organism evidence="12 13">
    <name type="scientific">Corynebacterium hindlerae</name>
    <dbReference type="NCBI Taxonomy" id="699041"/>
    <lineage>
        <taxon>Bacteria</taxon>
        <taxon>Bacillati</taxon>
        <taxon>Actinomycetota</taxon>
        <taxon>Actinomycetes</taxon>
        <taxon>Mycobacteriales</taxon>
        <taxon>Corynebacteriaceae</taxon>
        <taxon>Corynebacterium</taxon>
    </lineage>
</organism>
<dbReference type="CDD" id="cd01335">
    <property type="entry name" value="Radical_SAM"/>
    <property type="match status" value="1"/>
</dbReference>
<evidence type="ECO:0000256" key="5">
    <source>
        <dbReference type="ARBA" id="ARBA00022485"/>
    </source>
</evidence>
<protein>
    <recommendedName>
        <fullName evidence="4">Pyruvate formate-lyase-activating enzyme</fullName>
    </recommendedName>
</protein>
<evidence type="ECO:0000256" key="1">
    <source>
        <dbReference type="ARBA" id="ARBA00001966"/>
    </source>
</evidence>
<reference evidence="12 13" key="1">
    <citation type="submission" date="2020-07" db="EMBL/GenBank/DDBJ databases">
        <title>non toxigenic Corynebacterium sp. nov from a clinical source.</title>
        <authorList>
            <person name="Bernier A.-M."/>
            <person name="Bernard K."/>
        </authorList>
    </citation>
    <scope>NUCLEOTIDE SEQUENCE [LARGE SCALE GENOMIC DNA]</scope>
    <source>
        <strain evidence="13">NML 93-0612</strain>
    </source>
</reference>
<dbReference type="RefSeq" id="WP_182385674.1">
    <property type="nucleotide sequence ID" value="NZ_CP059833.1"/>
</dbReference>
<keyword evidence="9" id="KW-0408">Iron</keyword>
<comment type="cofactor">
    <cofactor evidence="1">
        <name>[4Fe-4S] cluster</name>
        <dbReference type="ChEBI" id="CHEBI:49883"/>
    </cofactor>
</comment>
<dbReference type="PROSITE" id="PS51918">
    <property type="entry name" value="RADICAL_SAM"/>
    <property type="match status" value="1"/>
</dbReference>
<feature type="domain" description="Radical SAM core" evidence="11">
    <location>
        <begin position="74"/>
        <end position="299"/>
    </location>
</feature>
<evidence type="ECO:0000256" key="4">
    <source>
        <dbReference type="ARBA" id="ARBA00021356"/>
    </source>
</evidence>
<dbReference type="InterPro" id="IPR001989">
    <property type="entry name" value="Radical_activat_CS"/>
</dbReference>
<name>A0A7G5FE26_9CORY</name>
<dbReference type="Gene3D" id="3.20.20.70">
    <property type="entry name" value="Aldolase class I"/>
    <property type="match status" value="1"/>
</dbReference>
<keyword evidence="6" id="KW-0949">S-adenosyl-L-methionine</keyword>
<dbReference type="NCBIfam" id="TIGR02493">
    <property type="entry name" value="PFLA"/>
    <property type="match status" value="1"/>
</dbReference>
<keyword evidence="7" id="KW-0479">Metal-binding</keyword>
<dbReference type="GO" id="GO:0043365">
    <property type="term" value="F:[formate-C-acetyltransferase]-activating enzyme activity"/>
    <property type="evidence" value="ECO:0007669"/>
    <property type="project" value="InterPro"/>
</dbReference>